<gene>
    <name evidence="2" type="ORF">SNEC2469_LOCUS1994</name>
</gene>
<feature type="compositionally biased region" description="Basic and acidic residues" evidence="1">
    <location>
        <begin position="31"/>
        <end position="50"/>
    </location>
</feature>
<organism evidence="2 3">
    <name type="scientific">Symbiodinium necroappetens</name>
    <dbReference type="NCBI Taxonomy" id="1628268"/>
    <lineage>
        <taxon>Eukaryota</taxon>
        <taxon>Sar</taxon>
        <taxon>Alveolata</taxon>
        <taxon>Dinophyceae</taxon>
        <taxon>Suessiales</taxon>
        <taxon>Symbiodiniaceae</taxon>
        <taxon>Symbiodinium</taxon>
    </lineage>
</organism>
<protein>
    <submittedName>
        <fullName evidence="2">Uncharacterized protein</fullName>
    </submittedName>
</protein>
<dbReference type="EMBL" id="CAJNJA010006343">
    <property type="protein sequence ID" value="CAE7209039.1"/>
    <property type="molecule type" value="Genomic_DNA"/>
</dbReference>
<sequence length="337" mass="38207">MDGEDTARSVALQEMKEVWGGLGTAMQAEPDAQKRPSEPEKEEERPDKWRKAANKGQQGKGNPWGSWRSWERSGDQDPWKLDPATLHLLRTLVKTTLRLDEDVSRYRADCNFMLFVDSVSEAQTLQVLRAAAEKWQEAYTNGRVTTSLRVVLFCGLLQKLKEAVGTVQTDDGVRDRLLRVGWLEDGVNALLPSWHYFRWDPKTQRQVVSEREPLPQDKLLRCLDVLEKGCCNPATLLRFRSTHKLGQETQAEVVPFMLSLSLRGAMATECHEALSLLAYSGALKMLGLRLRPERVQQSTAARELTEAYLNAPFTDWTRRQQQNLMKPAASGANQNQS</sequence>
<accession>A0A812JI88</accession>
<evidence type="ECO:0000313" key="2">
    <source>
        <dbReference type="EMBL" id="CAE7209039.1"/>
    </source>
</evidence>
<dbReference type="OrthoDB" id="442346at2759"/>
<proteinExistence type="predicted"/>
<keyword evidence="3" id="KW-1185">Reference proteome</keyword>
<name>A0A812JI88_9DINO</name>
<feature type="region of interest" description="Disordered" evidence="1">
    <location>
        <begin position="1"/>
        <end position="73"/>
    </location>
</feature>
<evidence type="ECO:0000256" key="1">
    <source>
        <dbReference type="SAM" id="MobiDB-lite"/>
    </source>
</evidence>
<dbReference type="AlphaFoldDB" id="A0A812JI88"/>
<comment type="caution">
    <text evidence="2">The sequence shown here is derived from an EMBL/GenBank/DDBJ whole genome shotgun (WGS) entry which is preliminary data.</text>
</comment>
<dbReference type="Proteomes" id="UP000601435">
    <property type="component" value="Unassembled WGS sequence"/>
</dbReference>
<evidence type="ECO:0000313" key="3">
    <source>
        <dbReference type="Proteomes" id="UP000601435"/>
    </source>
</evidence>
<reference evidence="2" key="1">
    <citation type="submission" date="2021-02" db="EMBL/GenBank/DDBJ databases">
        <authorList>
            <person name="Dougan E. K."/>
            <person name="Rhodes N."/>
            <person name="Thang M."/>
            <person name="Chan C."/>
        </authorList>
    </citation>
    <scope>NUCLEOTIDE SEQUENCE</scope>
</reference>